<dbReference type="PDB" id="5ZDB">
    <property type="method" value="X-ray"/>
    <property type="resolution" value="1.97 A"/>
    <property type="chains" value="A/B=29-281"/>
</dbReference>
<dbReference type="PIR" id="A75629">
    <property type="entry name" value="A75629"/>
</dbReference>
<dbReference type="InterPro" id="IPR043472">
    <property type="entry name" value="Macro_dom-like"/>
</dbReference>
<proteinExistence type="evidence at protein level"/>
<dbReference type="PDBsum" id="5ZDB"/>
<gene>
    <name evidence="2" type="ordered locus">DR_B0099</name>
</gene>
<dbReference type="KEGG" id="dra:DR_B0099"/>
<dbReference type="PDB" id="5ZDA">
    <property type="method" value="X-ray"/>
    <property type="resolution" value="1.55 A"/>
    <property type="chains" value="A=27-281"/>
</dbReference>
<dbReference type="HOGENOM" id="CLU_024412_4_1_0"/>
<dbReference type="PDBsum" id="5ZDG"/>
<dbReference type="PDB" id="5ZDD">
    <property type="method" value="X-ray"/>
    <property type="resolution" value="2.73 A"/>
    <property type="chains" value="A=29-280"/>
</dbReference>
<dbReference type="PATRIC" id="fig|243230.17.peg.98"/>
<dbReference type="PDBsum" id="5ZDA"/>
<dbReference type="NCBIfam" id="TIGR02452">
    <property type="entry name" value="TIGR02452 family protein"/>
    <property type="match status" value="1"/>
</dbReference>
<reference evidence="4 5" key="2">
    <citation type="journal article" date="2019" name="Nat. Commun.">
        <title>Structural and biochemical evidence supporting poly ADP-ribosylation in the bacterium Deinococcus radiodurans.</title>
        <authorList>
            <person name="Cho C.C."/>
            <person name="Chien C.Y."/>
            <person name="Chiu Y.C."/>
            <person name="Lin M.H."/>
            <person name="Hsu C.H."/>
        </authorList>
    </citation>
    <scope>X-RAY CRYSTALLOGRAPHY (1.55 ANGSTROMS) OF 27-281</scope>
    <scope>DISULFIDE BONDS</scope>
</reference>
<evidence type="ECO:0000313" key="3">
    <source>
        <dbReference type="Proteomes" id="UP000002524"/>
    </source>
</evidence>
<organism evidence="2 3">
    <name type="scientific">Deinococcus radiodurans (strain ATCC 13939 / DSM 20539 / JCM 16871 / CCUG 27074 / LMG 4051 / NBRC 15346 / NCIMB 9279 / VKM B-1422 / R1)</name>
    <dbReference type="NCBI Taxonomy" id="243230"/>
    <lineage>
        <taxon>Bacteria</taxon>
        <taxon>Thermotogati</taxon>
        <taxon>Deinococcota</taxon>
        <taxon>Deinococci</taxon>
        <taxon>Deinococcales</taxon>
        <taxon>Deinococcaceae</taxon>
        <taxon>Deinococcus</taxon>
    </lineage>
</organism>
<dbReference type="AlphaFoldDB" id="Q9RZM4"/>
<dbReference type="GeneID" id="69519349"/>
<keyword evidence="2" id="KW-0614">Plasmid</keyword>
<keyword evidence="4 5" id="KW-0002">3D-structure</keyword>
<dbReference type="InParanoid" id="Q9RZM4"/>
<dbReference type="Pfam" id="PF10021">
    <property type="entry name" value="PARG_cat_microb"/>
    <property type="match status" value="1"/>
</dbReference>
<dbReference type="PDB" id="5ZDG">
    <property type="method" value="X-ray"/>
    <property type="resolution" value="2.59 A"/>
    <property type="chains" value="C=29-279"/>
</dbReference>
<name>Q9RZM4_DEIRA</name>
<dbReference type="PDB" id="5ZDF">
    <property type="method" value="X-ray"/>
    <property type="resolution" value="2.50 A"/>
    <property type="chains" value="A=29-279"/>
</dbReference>
<sequence length="285" mass="30986">MNRKNRTEQAQDTLNILRTGQSVTGSGPVRLPGLAAMRQGTRLFTPEQGEDLREALRRRRGSFQTTCEVTSETTFAAARRLREKASALAALNFASAKNPGGGFLGGAQAQEEDLCRGSGLYFSLTSPQAEPYYAVNRQSHSALYTDHLIYSPQVPIFRDDAGQLLPAPVPVNIITAPAPNAGAVAQSRPEQLPQVLPTLRERARRVLGVAAWMEQTHLVLGAWGCGVFRNDPAGVARTFRELLEGEAQGAFEHVTFAVLDNHPQHPTLGAFRRELESLCLPSSTS</sequence>
<dbReference type="RefSeq" id="WP_010884064.1">
    <property type="nucleotide sequence ID" value="NC_000958.1"/>
</dbReference>
<accession>Q9RZM4</accession>
<reference evidence="2 3" key="1">
    <citation type="journal article" date="1999" name="Science">
        <title>Genome sequence of the radioresistant bacterium Deinococcus radiodurans R1.</title>
        <authorList>
            <person name="White O."/>
            <person name="Eisen J.A."/>
            <person name="Heidelberg J.F."/>
            <person name="Hickey E.K."/>
            <person name="Peterson J.D."/>
            <person name="Dodson R.J."/>
            <person name="Haft D.H."/>
            <person name="Gwinn M.L."/>
            <person name="Nelson W.C."/>
            <person name="Richardson D.L."/>
            <person name="Moffat K.S."/>
            <person name="Qin H."/>
            <person name="Jiang L."/>
            <person name="Pamphile W."/>
            <person name="Crosby M."/>
            <person name="Shen M."/>
            <person name="Vamathevan J.J."/>
            <person name="Lam P."/>
            <person name="McDonald L."/>
            <person name="Utterback T."/>
            <person name="Zalewski C."/>
            <person name="Makarova K.S."/>
            <person name="Aravind L."/>
            <person name="Daly M.J."/>
            <person name="Minton K.W."/>
            <person name="Fleischmann R.D."/>
            <person name="Ketchum K.A."/>
            <person name="Nelson K.E."/>
            <person name="Salzberg S."/>
            <person name="Smith H.O."/>
            <person name="Venter J.C."/>
            <person name="Fraser C.M."/>
        </authorList>
    </citation>
    <scope>NUCLEOTIDE SEQUENCE [LARGE SCALE GENOMIC DNA]</scope>
    <source>
        <strain evidence="3">ATCC 13939 / DSM 20539 / JCM 16871 / LMG 4051 / NBRC 15346 / NCIMB 9279 / R1 / VKM B-1422</strain>
    </source>
</reference>
<dbReference type="PIRSF" id="PIRSF014899">
    <property type="entry name" value="UCP014899"/>
    <property type="match status" value="1"/>
</dbReference>
<evidence type="ECO:0007829" key="4">
    <source>
        <dbReference type="PDB" id="5ZDA"/>
    </source>
</evidence>
<dbReference type="BRENDA" id="3.2.1.143">
    <property type="organism ID" value="1856"/>
</dbReference>
<dbReference type="InterPro" id="IPR012664">
    <property type="entry name" value="CHP02452"/>
</dbReference>
<feature type="disulfide bond" evidence="5">
    <location>
        <begin position="67"/>
        <end position="279"/>
    </location>
</feature>
<dbReference type="PDBsum" id="5ZDF"/>
<dbReference type="PDBsum" id="5ZDE"/>
<dbReference type="EnsemblBacteria" id="AAF12648">
    <property type="protein sequence ID" value="AAF12648"/>
    <property type="gene ID" value="DR_B0099"/>
</dbReference>
<keyword evidence="3" id="KW-1185">Reference proteome</keyword>
<dbReference type="PDB" id="5ZDE">
    <property type="method" value="X-ray"/>
    <property type="resolution" value="2.80 A"/>
    <property type="chains" value="C=29-279"/>
</dbReference>
<dbReference type="PDBsum" id="5ZDC"/>
<feature type="domain" description="Microbial-type PARG catalytic" evidence="1">
    <location>
        <begin position="10"/>
        <end position="159"/>
    </location>
</feature>
<geneLocation type="plasmid" evidence="3">
    <name>megaplasmid MP1</name>
</geneLocation>
<dbReference type="SUPFAM" id="SSF52949">
    <property type="entry name" value="Macro domain-like"/>
    <property type="match status" value="1"/>
</dbReference>
<dbReference type="Proteomes" id="UP000002524">
    <property type="component" value="Plasmid MP1"/>
</dbReference>
<protein>
    <recommendedName>
        <fullName evidence="1">Microbial-type PARG catalytic domain-containing protein</fullName>
    </recommendedName>
</protein>
<evidence type="ECO:0000259" key="1">
    <source>
        <dbReference type="Pfam" id="PF10021"/>
    </source>
</evidence>
<dbReference type="OrthoDB" id="9806181at2"/>
<dbReference type="Gene3D" id="3.40.220.10">
    <property type="entry name" value="Leucine Aminopeptidase, subunit E, domain 1"/>
    <property type="match status" value="1"/>
</dbReference>
<dbReference type="PANTHER" id="PTHR35596:SF1">
    <property type="entry name" value="MICROBIAL-TYPE PARG CATALYTIC DOMAIN-CONTAINING PROTEIN"/>
    <property type="match status" value="1"/>
</dbReference>
<dbReference type="PDBsum" id="5ZDD"/>
<dbReference type="PANTHER" id="PTHR35596">
    <property type="entry name" value="DUF2263 DOMAIN-CONTAINING PROTEIN"/>
    <property type="match status" value="1"/>
</dbReference>
<dbReference type="PDB" id="5ZDC">
    <property type="method" value="X-ray"/>
    <property type="resolution" value="1.98 A"/>
    <property type="chains" value="C/D/F/H/J/L=29-281"/>
</dbReference>
<evidence type="ECO:0007829" key="5">
    <source>
        <dbReference type="PDB" id="5ZDB"/>
    </source>
</evidence>
<dbReference type="EMBL" id="AE001826">
    <property type="protein sequence ID" value="AAF12648.1"/>
    <property type="molecule type" value="Genomic_DNA"/>
</dbReference>
<dbReference type="SMR" id="Q9RZM4"/>
<dbReference type="InterPro" id="IPR019261">
    <property type="entry name" value="PARG_cat_microbial"/>
</dbReference>
<evidence type="ECO:0000313" key="2">
    <source>
        <dbReference type="EMBL" id="AAF12648.1"/>
    </source>
</evidence>